<dbReference type="EMBL" id="JAPEIS010000015">
    <property type="protein sequence ID" value="KAJ8059218.1"/>
    <property type="molecule type" value="Genomic_DNA"/>
</dbReference>
<organism evidence="2 3">
    <name type="scientific">Sclerotinia nivalis</name>
    <dbReference type="NCBI Taxonomy" id="352851"/>
    <lineage>
        <taxon>Eukaryota</taxon>
        <taxon>Fungi</taxon>
        <taxon>Dikarya</taxon>
        <taxon>Ascomycota</taxon>
        <taxon>Pezizomycotina</taxon>
        <taxon>Leotiomycetes</taxon>
        <taxon>Helotiales</taxon>
        <taxon>Sclerotiniaceae</taxon>
        <taxon>Sclerotinia</taxon>
    </lineage>
</organism>
<dbReference type="AlphaFoldDB" id="A0A9X0AE69"/>
<dbReference type="Proteomes" id="UP001152300">
    <property type="component" value="Unassembled WGS sequence"/>
</dbReference>
<feature type="compositionally biased region" description="Basic and acidic residues" evidence="1">
    <location>
        <begin position="108"/>
        <end position="127"/>
    </location>
</feature>
<feature type="compositionally biased region" description="Polar residues" evidence="1">
    <location>
        <begin position="34"/>
        <end position="62"/>
    </location>
</feature>
<feature type="region of interest" description="Disordered" evidence="1">
    <location>
        <begin position="1"/>
        <end position="137"/>
    </location>
</feature>
<feature type="compositionally biased region" description="Basic and acidic residues" evidence="1">
    <location>
        <begin position="261"/>
        <end position="280"/>
    </location>
</feature>
<feature type="compositionally biased region" description="Basic and acidic residues" evidence="1">
    <location>
        <begin position="204"/>
        <end position="217"/>
    </location>
</feature>
<comment type="caution">
    <text evidence="2">The sequence shown here is derived from an EMBL/GenBank/DDBJ whole genome shotgun (WGS) entry which is preliminary data.</text>
</comment>
<feature type="compositionally biased region" description="Basic and acidic residues" evidence="1">
    <location>
        <begin position="236"/>
        <end position="251"/>
    </location>
</feature>
<proteinExistence type="predicted"/>
<dbReference type="OrthoDB" id="10591336at2759"/>
<feature type="region of interest" description="Disordered" evidence="1">
    <location>
        <begin position="305"/>
        <end position="324"/>
    </location>
</feature>
<gene>
    <name evidence="2" type="ORF">OCU04_012189</name>
</gene>
<protein>
    <submittedName>
        <fullName evidence="2">Uncharacterized protein</fullName>
    </submittedName>
</protein>
<reference evidence="2" key="1">
    <citation type="submission" date="2022-11" db="EMBL/GenBank/DDBJ databases">
        <title>Genome Resource of Sclerotinia nivalis Strain SnTB1, a Plant Pathogen Isolated from American Ginseng.</title>
        <authorList>
            <person name="Fan S."/>
        </authorList>
    </citation>
    <scope>NUCLEOTIDE SEQUENCE</scope>
    <source>
        <strain evidence="2">SnTB1</strain>
    </source>
</reference>
<name>A0A9X0AE69_9HELO</name>
<evidence type="ECO:0000313" key="2">
    <source>
        <dbReference type="EMBL" id="KAJ8059218.1"/>
    </source>
</evidence>
<evidence type="ECO:0000256" key="1">
    <source>
        <dbReference type="SAM" id="MobiDB-lite"/>
    </source>
</evidence>
<keyword evidence="3" id="KW-1185">Reference proteome</keyword>
<accession>A0A9X0AE69</accession>
<sequence>MANQTSIWRSISWSKKNKTISKNKPKDLPKLDTSLANTKINSTDPLTPPSDSQSISPRTVVNDTRRVGNRSPITPPQSPRGGILGDDEFEFGYGDRGGDGEGSSGSSKENEKPFQRSIDRDIKRMVEGPDIPSPVSGEWEKEVCEVFGQGAGEVEEVEVEREVQAQAQVQVQVVSKDVQGKSGENGKRRRIWRRNFWRGKGIGKGKDKRGEAGKGDDGLPSGLVRFNTVYWGPKEMGSDKGKENEKEKEKENEGEEEEEGEKQRSKSDGQAKRPKNIEEGEKEGISVRRWIIPGFRKNALEAMKAQELESESERLERERRQERQKRNIEHKEIYPDSVLDDVSFGIHVLFRYIRVCAKETNSFASSFRLKMNAMIIKKLLQAN</sequence>
<evidence type="ECO:0000313" key="3">
    <source>
        <dbReference type="Proteomes" id="UP001152300"/>
    </source>
</evidence>
<feature type="region of interest" description="Disordered" evidence="1">
    <location>
        <begin position="199"/>
        <end position="280"/>
    </location>
</feature>